<comment type="pathway">
    <text evidence="1">Carbohydrate acid metabolism.</text>
</comment>
<dbReference type="NCBIfam" id="TIGR01182">
    <property type="entry name" value="eda"/>
    <property type="match status" value="1"/>
</dbReference>
<comment type="caution">
    <text evidence="6">The sequence shown here is derived from an EMBL/GenBank/DDBJ whole genome shotgun (WGS) entry which is preliminary data.</text>
</comment>
<sequence length="214" mass="22727">MKTTKPFNWELHNKAPIVGIVRGLPLETVVGIAKAYVTAGLSTIEITMNTAGAADIIARIQSNFSDLNVGAGTVCTIEDYNTAVAAGSQFIVTPIINEEVIKKAVADKIPIFPGAFTPTEVYKAWSLGASAVKIFPATQLGPTYIKDVLAPLNNIKLLPTGGVSKDNIKSFFAAGATGVGMGSSLLDKKLIKNNDFNGLTDHFKSIKEEIKAYI</sequence>
<dbReference type="InterPro" id="IPR000887">
    <property type="entry name" value="Aldlse_KDPG_KHG"/>
</dbReference>
<comment type="subunit">
    <text evidence="3">Homotrimer.</text>
</comment>
<keyword evidence="4" id="KW-0456">Lyase</keyword>
<organism evidence="6 7">
    <name type="scientific">Cellulophaga geojensis KL-A</name>
    <dbReference type="NCBI Taxonomy" id="1328323"/>
    <lineage>
        <taxon>Bacteria</taxon>
        <taxon>Pseudomonadati</taxon>
        <taxon>Bacteroidota</taxon>
        <taxon>Flavobacteriia</taxon>
        <taxon>Flavobacteriales</taxon>
        <taxon>Flavobacteriaceae</taxon>
        <taxon>Cellulophaga</taxon>
    </lineage>
</organism>
<dbReference type="SUPFAM" id="SSF51569">
    <property type="entry name" value="Aldolase"/>
    <property type="match status" value="1"/>
</dbReference>
<dbReference type="InterPro" id="IPR013785">
    <property type="entry name" value="Aldolase_TIM"/>
</dbReference>
<dbReference type="CDD" id="cd00452">
    <property type="entry name" value="KDPG_aldolase"/>
    <property type="match status" value="1"/>
</dbReference>
<dbReference type="Proteomes" id="UP000019275">
    <property type="component" value="Unassembled WGS sequence"/>
</dbReference>
<evidence type="ECO:0000256" key="4">
    <source>
        <dbReference type="ARBA" id="ARBA00023239"/>
    </source>
</evidence>
<gene>
    <name evidence="6" type="ORF">KLA_02175</name>
</gene>
<proteinExistence type="inferred from homology"/>
<evidence type="ECO:0000256" key="1">
    <source>
        <dbReference type="ARBA" id="ARBA00004761"/>
    </source>
</evidence>
<dbReference type="PANTHER" id="PTHR30246:SF1">
    <property type="entry name" value="2-DEHYDRO-3-DEOXY-6-PHOSPHOGALACTONATE ALDOLASE-RELATED"/>
    <property type="match status" value="1"/>
</dbReference>
<protein>
    <submittedName>
        <fullName evidence="6">2-dehydro-3-deoxyphosphogluconate aldolase</fullName>
    </submittedName>
</protein>
<keyword evidence="5" id="KW-0119">Carbohydrate metabolism</keyword>
<evidence type="ECO:0000313" key="6">
    <source>
        <dbReference type="EMBL" id="EWH15328.1"/>
    </source>
</evidence>
<evidence type="ECO:0000313" key="7">
    <source>
        <dbReference type="Proteomes" id="UP000019275"/>
    </source>
</evidence>
<comment type="similarity">
    <text evidence="2">Belongs to the KHG/KDPG aldolase family.</text>
</comment>
<evidence type="ECO:0000256" key="2">
    <source>
        <dbReference type="ARBA" id="ARBA00006906"/>
    </source>
</evidence>
<dbReference type="RefSeq" id="WP_034643265.1">
    <property type="nucleotide sequence ID" value="NZ_ARZX01000001.1"/>
</dbReference>
<dbReference type="Gene3D" id="3.20.20.70">
    <property type="entry name" value="Aldolase class I"/>
    <property type="match status" value="1"/>
</dbReference>
<dbReference type="EMBL" id="ARZX01000001">
    <property type="protein sequence ID" value="EWH15328.1"/>
    <property type="molecule type" value="Genomic_DNA"/>
</dbReference>
<reference evidence="6 7" key="1">
    <citation type="journal article" date="2014" name="Genome Announc.">
        <title>Draft Genome Sequence of the Carrageenan-Degrading Bacterium Cellulophaga sp. Strain KL-A, Isolated from Decaying Marine Algae.</title>
        <authorList>
            <person name="Shan D."/>
            <person name="Ying J."/>
            <person name="Li X."/>
            <person name="Gao Z."/>
            <person name="Wei G."/>
            <person name="Shao Z."/>
        </authorList>
    </citation>
    <scope>NUCLEOTIDE SEQUENCE [LARGE SCALE GENOMIC DNA]</scope>
    <source>
        <strain evidence="6 7">KL-A</strain>
    </source>
</reference>
<evidence type="ECO:0000256" key="5">
    <source>
        <dbReference type="ARBA" id="ARBA00023277"/>
    </source>
</evidence>
<evidence type="ECO:0000256" key="3">
    <source>
        <dbReference type="ARBA" id="ARBA00011233"/>
    </source>
</evidence>
<keyword evidence="7" id="KW-1185">Reference proteome</keyword>
<name>A0ABN0RTU4_9FLAO</name>
<accession>A0ABN0RTU4</accession>
<dbReference type="Pfam" id="PF01081">
    <property type="entry name" value="Aldolase"/>
    <property type="match status" value="1"/>
</dbReference>
<dbReference type="PANTHER" id="PTHR30246">
    <property type="entry name" value="2-KETO-3-DEOXY-6-PHOSPHOGLUCONATE ALDOLASE"/>
    <property type="match status" value="1"/>
</dbReference>